<evidence type="ECO:0000313" key="4">
    <source>
        <dbReference type="Proteomes" id="UP000636709"/>
    </source>
</evidence>
<feature type="coiled-coil region" evidence="1">
    <location>
        <begin position="299"/>
        <end position="337"/>
    </location>
</feature>
<dbReference type="OrthoDB" id="696112at2759"/>
<name>A0A835EEA8_9POAL</name>
<feature type="compositionally biased region" description="Acidic residues" evidence="2">
    <location>
        <begin position="91"/>
        <end position="104"/>
    </location>
</feature>
<reference evidence="3" key="1">
    <citation type="submission" date="2020-07" db="EMBL/GenBank/DDBJ databases">
        <title>Genome sequence and genetic diversity analysis of an under-domesticated orphan crop, white fonio (Digitaria exilis).</title>
        <authorList>
            <person name="Bennetzen J.L."/>
            <person name="Chen S."/>
            <person name="Ma X."/>
            <person name="Wang X."/>
            <person name="Yssel A.E.J."/>
            <person name="Chaluvadi S.R."/>
            <person name="Johnson M."/>
            <person name="Gangashetty P."/>
            <person name="Hamidou F."/>
            <person name="Sanogo M.D."/>
            <person name="Zwaenepoel A."/>
            <person name="Wallace J."/>
            <person name="Van De Peer Y."/>
            <person name="Van Deynze A."/>
        </authorList>
    </citation>
    <scope>NUCLEOTIDE SEQUENCE</scope>
    <source>
        <tissue evidence="3">Leaves</tissue>
    </source>
</reference>
<evidence type="ECO:0000256" key="2">
    <source>
        <dbReference type="SAM" id="MobiDB-lite"/>
    </source>
</evidence>
<accession>A0A835EEA8</accession>
<sequence length="374" mass="42850">MTNIDYLTLMSLKEQCGYGSRDFLYYMKRTGNAEGTLEIINYRSDADEMIKCCESERRLRILMSAQPQPQDIVVNIIPLKRRRERAGDDQSQGDESDDDEEDFPEDYASLNAYKEWYPVEVSYSKNAEHETVDDESNGSNETPPGQWPAHARKQKQKTKGGKKAGRGSLKGLAAMAKRAKAHTKKLKIEFSESLGVPCGDNQRTFVDEVVLYTRLKTPLIGVRYWKDVRLEVKEAIAQDVMINTHRKLSMNESNEEGVQESRHDTAKEDLVLQETYKETTGAKSNKSRGHGYMFNPTKNQLLHDRFLEQERELERLKEHIAEEAAKKEAEKEELAATIRASVMKEVQAMMAQNLNQGILFQVCILRHVLYMLCS</sequence>
<feature type="region of interest" description="Disordered" evidence="2">
    <location>
        <begin position="128"/>
        <end position="169"/>
    </location>
</feature>
<evidence type="ECO:0000256" key="1">
    <source>
        <dbReference type="SAM" id="Coils"/>
    </source>
</evidence>
<dbReference type="AlphaFoldDB" id="A0A835EEA8"/>
<comment type="caution">
    <text evidence="3">The sequence shown here is derived from an EMBL/GenBank/DDBJ whole genome shotgun (WGS) entry which is preliminary data.</text>
</comment>
<dbReference type="EMBL" id="JACEFO010002165">
    <property type="protein sequence ID" value="KAF8676445.1"/>
    <property type="molecule type" value="Genomic_DNA"/>
</dbReference>
<dbReference type="Proteomes" id="UP000636709">
    <property type="component" value="Unassembled WGS sequence"/>
</dbReference>
<proteinExistence type="predicted"/>
<feature type="region of interest" description="Disordered" evidence="2">
    <location>
        <begin position="82"/>
        <end position="104"/>
    </location>
</feature>
<keyword evidence="4" id="KW-1185">Reference proteome</keyword>
<organism evidence="3 4">
    <name type="scientific">Digitaria exilis</name>
    <dbReference type="NCBI Taxonomy" id="1010633"/>
    <lineage>
        <taxon>Eukaryota</taxon>
        <taxon>Viridiplantae</taxon>
        <taxon>Streptophyta</taxon>
        <taxon>Embryophyta</taxon>
        <taxon>Tracheophyta</taxon>
        <taxon>Spermatophyta</taxon>
        <taxon>Magnoliopsida</taxon>
        <taxon>Liliopsida</taxon>
        <taxon>Poales</taxon>
        <taxon>Poaceae</taxon>
        <taxon>PACMAD clade</taxon>
        <taxon>Panicoideae</taxon>
        <taxon>Panicodae</taxon>
        <taxon>Paniceae</taxon>
        <taxon>Anthephorinae</taxon>
        <taxon>Digitaria</taxon>
    </lineage>
</organism>
<gene>
    <name evidence="3" type="ORF">HU200_046997</name>
</gene>
<evidence type="ECO:0000313" key="3">
    <source>
        <dbReference type="EMBL" id="KAF8676445.1"/>
    </source>
</evidence>
<feature type="compositionally biased region" description="Basic residues" evidence="2">
    <location>
        <begin position="150"/>
        <end position="165"/>
    </location>
</feature>
<keyword evidence="1" id="KW-0175">Coiled coil</keyword>
<protein>
    <submittedName>
        <fullName evidence="3">Uncharacterized protein</fullName>
    </submittedName>
</protein>